<feature type="transmembrane region" description="Helical" evidence="1">
    <location>
        <begin position="154"/>
        <end position="178"/>
    </location>
</feature>
<organism evidence="2 3">
    <name type="scientific">Burkholderia vietnamiensis (strain G4 / LMG 22486)</name>
    <name type="common">Burkholderia cepacia (strain R1808)</name>
    <dbReference type="NCBI Taxonomy" id="269482"/>
    <lineage>
        <taxon>Bacteria</taxon>
        <taxon>Pseudomonadati</taxon>
        <taxon>Pseudomonadota</taxon>
        <taxon>Betaproteobacteria</taxon>
        <taxon>Burkholderiales</taxon>
        <taxon>Burkholderiaceae</taxon>
        <taxon>Burkholderia</taxon>
        <taxon>Burkholderia cepacia complex</taxon>
    </lineage>
</organism>
<accession>A4JVD9</accession>
<protein>
    <submittedName>
        <fullName evidence="2">Uncharacterized protein</fullName>
    </submittedName>
</protein>
<keyword evidence="1" id="KW-0812">Transmembrane</keyword>
<evidence type="ECO:0000313" key="3">
    <source>
        <dbReference type="Proteomes" id="UP000002287"/>
    </source>
</evidence>
<keyword evidence="1" id="KW-0472">Membrane</keyword>
<dbReference type="HOGENOM" id="CLU_1438604_0_0_4"/>
<dbReference type="Proteomes" id="UP000002287">
    <property type="component" value="Plasmid pBVIE03"/>
</dbReference>
<proteinExistence type="predicted"/>
<reference evidence="2 3" key="1">
    <citation type="submission" date="2007-03" db="EMBL/GenBank/DDBJ databases">
        <title>Complete sequence of plasmid pBVIE03 of Burkholderia vietnamiensis G4.</title>
        <authorList>
            <consortium name="US DOE Joint Genome Institute"/>
            <person name="Copeland A."/>
            <person name="Lucas S."/>
            <person name="Lapidus A."/>
            <person name="Barry K."/>
            <person name="Detter J.C."/>
            <person name="Glavina del Rio T."/>
            <person name="Hammon N."/>
            <person name="Israni S."/>
            <person name="Dalin E."/>
            <person name="Tice H."/>
            <person name="Pitluck S."/>
            <person name="Chain P."/>
            <person name="Malfatti S."/>
            <person name="Shin M."/>
            <person name="Vergez L."/>
            <person name="Schmutz J."/>
            <person name="Larimer F."/>
            <person name="Land M."/>
            <person name="Hauser L."/>
            <person name="Kyrpides N."/>
            <person name="Tiedje J."/>
            <person name="Richardson P."/>
        </authorList>
    </citation>
    <scope>NUCLEOTIDE SEQUENCE [LARGE SCALE GENOMIC DNA]</scope>
    <source>
        <strain evidence="3">G4 / LMG 22486</strain>
        <plasmid evidence="2 3">pBVIE03</plasmid>
    </source>
</reference>
<keyword evidence="2" id="KW-0614">Plasmid</keyword>
<geneLocation type="plasmid" evidence="2 3">
    <name>pBVIE03</name>
</geneLocation>
<feature type="transmembrane region" description="Helical" evidence="1">
    <location>
        <begin position="20"/>
        <end position="47"/>
    </location>
</feature>
<dbReference type="KEGG" id="bvi:Bcep1808_7365"/>
<gene>
    <name evidence="2" type="ordered locus">Bcep1808_7365</name>
</gene>
<name>A4JVD9_BURVG</name>
<keyword evidence="1" id="KW-1133">Transmembrane helix</keyword>
<feature type="transmembrane region" description="Helical" evidence="1">
    <location>
        <begin position="68"/>
        <end position="88"/>
    </location>
</feature>
<evidence type="ECO:0000256" key="1">
    <source>
        <dbReference type="SAM" id="Phobius"/>
    </source>
</evidence>
<evidence type="ECO:0000313" key="2">
    <source>
        <dbReference type="EMBL" id="ABO60242.1"/>
    </source>
</evidence>
<dbReference type="EMBL" id="CP000619">
    <property type="protein sequence ID" value="ABO60242.1"/>
    <property type="molecule type" value="Genomic_DNA"/>
</dbReference>
<dbReference type="AlphaFoldDB" id="A4JVD9"/>
<sequence length="188" mass="19557">MDSTSSTGLLNLLTLVAGAAPALLALVLAFFAVAGVIMVGTAVKGFYDLTAYGNYGHGGYQHRTHGGLMWRLFIGSVLTSLPVAIGVLGNSVFGTEVATGLMAYQTGGMSAVQRAALDGIFKVFAIMGVMSFGHGWVVLNAHKSGTSNVSPRTPLVWIGAGLGLIYLPQVLKVISWATGIDVLNLLLF</sequence>
<feature type="transmembrane region" description="Helical" evidence="1">
    <location>
        <begin position="119"/>
        <end position="142"/>
    </location>
</feature>